<reference evidence="9" key="1">
    <citation type="submission" date="2021-01" db="EMBL/GenBank/DDBJ databases">
        <authorList>
            <person name="Zahm M."/>
            <person name="Roques C."/>
            <person name="Cabau C."/>
            <person name="Klopp C."/>
            <person name="Donnadieu C."/>
            <person name="Jouanno E."/>
            <person name="Lampietro C."/>
            <person name="Louis A."/>
            <person name="Herpin A."/>
            <person name="Echchiki A."/>
            <person name="Berthelot C."/>
            <person name="Parey E."/>
            <person name="Roest-Crollius H."/>
            <person name="Braasch I."/>
            <person name="Postlethwait J."/>
            <person name="Bobe J."/>
            <person name="Montfort J."/>
            <person name="Bouchez O."/>
            <person name="Begum T."/>
            <person name="Mejri S."/>
            <person name="Adams A."/>
            <person name="Chen W.-J."/>
            <person name="Guiguen Y."/>
        </authorList>
    </citation>
    <scope>NUCLEOTIDE SEQUENCE</scope>
    <source>
        <strain evidence="9">YG-15Mar2019-1</strain>
        <tissue evidence="9">Brain</tissue>
    </source>
</reference>
<dbReference type="EMBL" id="JAFDVH010000021">
    <property type="protein sequence ID" value="KAG7457798.1"/>
    <property type="molecule type" value="Genomic_DNA"/>
</dbReference>
<sequence>MSTDWTPSLWKNTFDVMLEEELDYNDSWVFQFNYSLQEDLSTAERKRGWKIYCGCAFGQFRCDTCSKTWPSARVVVLFHYRLRSDRGTVIMRPFGQACRRCKGDFEMPGFSAEEVEEVLFKLFSKIRKNCYGEEEEQDSDSCSSEKVWTKPHESSLCEACSQGICCEED</sequence>
<evidence type="ECO:0000259" key="8">
    <source>
        <dbReference type="SMART" id="SM01328"/>
    </source>
</evidence>
<evidence type="ECO:0000256" key="7">
    <source>
        <dbReference type="ARBA" id="ARBA00023136"/>
    </source>
</evidence>
<comment type="subcellular location">
    <subcellularLocation>
        <location evidence="1">Membrane</location>
        <topology evidence="1">Single-pass membrane protein</topology>
    </subcellularLocation>
</comment>
<dbReference type="GO" id="GO:0006612">
    <property type="term" value="P:protein targeting to membrane"/>
    <property type="evidence" value="ECO:0007669"/>
    <property type="project" value="TreeGrafter"/>
</dbReference>
<evidence type="ECO:0000256" key="4">
    <source>
        <dbReference type="ARBA" id="ARBA00022771"/>
    </source>
</evidence>
<organism evidence="9 10">
    <name type="scientific">Megalops atlanticus</name>
    <name type="common">Tarpon</name>
    <name type="synonym">Clupea gigantea</name>
    <dbReference type="NCBI Taxonomy" id="7932"/>
    <lineage>
        <taxon>Eukaryota</taxon>
        <taxon>Metazoa</taxon>
        <taxon>Chordata</taxon>
        <taxon>Craniata</taxon>
        <taxon>Vertebrata</taxon>
        <taxon>Euteleostomi</taxon>
        <taxon>Actinopterygii</taxon>
        <taxon>Neopterygii</taxon>
        <taxon>Teleostei</taxon>
        <taxon>Elopiformes</taxon>
        <taxon>Megalopidae</taxon>
        <taxon>Megalops</taxon>
    </lineage>
</organism>
<evidence type="ECO:0000313" key="9">
    <source>
        <dbReference type="EMBL" id="KAG7457798.1"/>
    </source>
</evidence>
<keyword evidence="10" id="KW-1185">Reference proteome</keyword>
<evidence type="ECO:0000256" key="5">
    <source>
        <dbReference type="ARBA" id="ARBA00022833"/>
    </source>
</evidence>
<evidence type="ECO:0000313" key="10">
    <source>
        <dbReference type="Proteomes" id="UP001046870"/>
    </source>
</evidence>
<evidence type="ECO:0000256" key="6">
    <source>
        <dbReference type="ARBA" id="ARBA00022989"/>
    </source>
</evidence>
<dbReference type="GO" id="GO:0031849">
    <property type="term" value="F:olfactory receptor binding"/>
    <property type="evidence" value="ECO:0007669"/>
    <property type="project" value="TreeGrafter"/>
</dbReference>
<protein>
    <recommendedName>
        <fullName evidence="8">3CxxC-type domain-containing protein</fullName>
    </recommendedName>
</protein>
<dbReference type="SMART" id="SM01328">
    <property type="entry name" value="zf-3CxxC"/>
    <property type="match status" value="1"/>
</dbReference>
<keyword evidence="3" id="KW-0479">Metal-binding</keyword>
<evidence type="ECO:0000256" key="2">
    <source>
        <dbReference type="ARBA" id="ARBA00022692"/>
    </source>
</evidence>
<keyword evidence="6" id="KW-1133">Transmembrane helix</keyword>
<dbReference type="Proteomes" id="UP001046870">
    <property type="component" value="Chromosome 21"/>
</dbReference>
<dbReference type="PANTHER" id="PTHR14402">
    <property type="entry name" value="RECEPTOR TRANSPORTING PROTEIN"/>
    <property type="match status" value="1"/>
</dbReference>
<dbReference type="GO" id="GO:0051205">
    <property type="term" value="P:protein insertion into membrane"/>
    <property type="evidence" value="ECO:0007669"/>
    <property type="project" value="TreeGrafter"/>
</dbReference>
<dbReference type="GO" id="GO:0008270">
    <property type="term" value="F:zinc ion binding"/>
    <property type="evidence" value="ECO:0007669"/>
    <property type="project" value="UniProtKB-KW"/>
</dbReference>
<proteinExistence type="predicted"/>
<accession>A0A9D3PGX7</accession>
<dbReference type="PANTHER" id="PTHR14402:SF20">
    <property type="entry name" value="RECEPTOR-TRANSPORTING PROTEIN 2"/>
    <property type="match status" value="1"/>
</dbReference>
<dbReference type="GO" id="GO:0016020">
    <property type="term" value="C:membrane"/>
    <property type="evidence" value="ECO:0007669"/>
    <property type="project" value="UniProtKB-SubCell"/>
</dbReference>
<name>A0A9D3PGX7_MEGAT</name>
<dbReference type="AlphaFoldDB" id="A0A9D3PGX7"/>
<dbReference type="InterPro" id="IPR027377">
    <property type="entry name" value="ZAR1/RTP1-5-like_Znf-3CxxC"/>
</dbReference>
<keyword evidence="2" id="KW-0812">Transmembrane</keyword>
<evidence type="ECO:0000256" key="1">
    <source>
        <dbReference type="ARBA" id="ARBA00004167"/>
    </source>
</evidence>
<dbReference type="InterPro" id="IPR026096">
    <property type="entry name" value="R-trans_p"/>
</dbReference>
<gene>
    <name evidence="9" type="ORF">MATL_G00231190</name>
</gene>
<keyword evidence="5" id="KW-0862">Zinc</keyword>
<comment type="caution">
    <text evidence="9">The sequence shown here is derived from an EMBL/GenBank/DDBJ whole genome shotgun (WGS) entry which is preliminary data.</text>
</comment>
<evidence type="ECO:0000256" key="3">
    <source>
        <dbReference type="ARBA" id="ARBA00022723"/>
    </source>
</evidence>
<keyword evidence="4" id="KW-0863">Zinc-finger</keyword>
<keyword evidence="7" id="KW-0472">Membrane</keyword>
<dbReference type="OrthoDB" id="8121437at2759"/>
<feature type="domain" description="3CxxC-type" evidence="8">
    <location>
        <begin position="55"/>
        <end position="163"/>
    </location>
</feature>
<dbReference type="Pfam" id="PF13695">
    <property type="entry name" value="Zn_ribbon_3CxxC"/>
    <property type="match status" value="1"/>
</dbReference>